<dbReference type="GO" id="GO:0005737">
    <property type="term" value="C:cytoplasm"/>
    <property type="evidence" value="ECO:0007669"/>
    <property type="project" value="UniProtKB-ARBA"/>
</dbReference>
<dbReference type="GO" id="GO:0003735">
    <property type="term" value="F:structural constituent of ribosome"/>
    <property type="evidence" value="ECO:0007669"/>
    <property type="project" value="TreeGrafter"/>
</dbReference>
<evidence type="ECO:0000313" key="3">
    <source>
        <dbReference type="Proteomes" id="UP000012283"/>
    </source>
</evidence>
<dbReference type="GO" id="GO:0003729">
    <property type="term" value="F:mRNA binding"/>
    <property type="evidence" value="ECO:0007669"/>
    <property type="project" value="UniProtKB-ARBA"/>
</dbReference>
<comment type="caution">
    <text evidence="2">The sequence shown here is derived from an EMBL/GenBank/DDBJ whole genome shotgun (WGS) entry which is preliminary data.</text>
</comment>
<dbReference type="InterPro" id="IPR050437">
    <property type="entry name" value="Ribos_protein_bS1-like"/>
</dbReference>
<dbReference type="Proteomes" id="UP000012283">
    <property type="component" value="Unassembled WGS sequence"/>
</dbReference>
<dbReference type="OrthoDB" id="9810507at2"/>
<keyword evidence="3" id="KW-1185">Reference proteome</keyword>
<dbReference type="NCBIfam" id="NF040579">
    <property type="entry name" value="S1_dom_CvfD"/>
    <property type="match status" value="1"/>
</dbReference>
<dbReference type="PROSITE" id="PS50126">
    <property type="entry name" value="S1"/>
    <property type="match status" value="1"/>
</dbReference>
<feature type="domain" description="S1 motif" evidence="1">
    <location>
        <begin position="9"/>
        <end position="78"/>
    </location>
</feature>
<dbReference type="eggNOG" id="COG1098">
    <property type="taxonomic scope" value="Bacteria"/>
</dbReference>
<dbReference type="AlphaFoldDB" id="N4WRV1"/>
<dbReference type="PANTHER" id="PTHR10724">
    <property type="entry name" value="30S RIBOSOMAL PROTEIN S1"/>
    <property type="match status" value="1"/>
</dbReference>
<dbReference type="GO" id="GO:0006412">
    <property type="term" value="P:translation"/>
    <property type="evidence" value="ECO:0007669"/>
    <property type="project" value="TreeGrafter"/>
</dbReference>
<accession>N4WRV1</accession>
<dbReference type="InterPro" id="IPR012340">
    <property type="entry name" value="NA-bd_OB-fold"/>
</dbReference>
<reference evidence="2 3" key="1">
    <citation type="submission" date="2013-03" db="EMBL/GenBank/DDBJ databases">
        <title>Draft genome sequence of Gracibacillus halophilus YIM-C55.5, a moderately halophilic and thermophilic organism from the Xiaochaidamu salt lake.</title>
        <authorList>
            <person name="Sugumar T."/>
            <person name="Polireddy D.R."/>
            <person name="Antony A."/>
            <person name="Madhava Y.R."/>
            <person name="Sivakumar N."/>
        </authorList>
    </citation>
    <scope>NUCLEOTIDE SEQUENCE [LARGE SCALE GENOMIC DNA]</scope>
    <source>
        <strain evidence="2 3">YIM-C55.5</strain>
    </source>
</reference>
<sequence>MTHKVFQEGDIVEGTVTGVQSYGAFVELDDHVKGLVHISEVTNGFVKDIHQYVQKGDHIKVKILHIDKDQSRFALSMRALVQEENRDTSEHEVNQGFHTLKNKLNEWIKQSQ</sequence>
<dbReference type="Gene3D" id="2.40.50.140">
    <property type="entry name" value="Nucleic acid-binding proteins"/>
    <property type="match status" value="1"/>
</dbReference>
<gene>
    <name evidence="2" type="ORF">J416_06652</name>
</gene>
<dbReference type="STRING" id="1308866.J416_06652"/>
<dbReference type="Pfam" id="PF00575">
    <property type="entry name" value="S1"/>
    <property type="match status" value="1"/>
</dbReference>
<organism evidence="2 3">
    <name type="scientific">Gracilibacillus halophilus YIM-C55.5</name>
    <dbReference type="NCBI Taxonomy" id="1308866"/>
    <lineage>
        <taxon>Bacteria</taxon>
        <taxon>Bacillati</taxon>
        <taxon>Bacillota</taxon>
        <taxon>Bacilli</taxon>
        <taxon>Bacillales</taxon>
        <taxon>Bacillaceae</taxon>
        <taxon>Gracilibacillus</taxon>
    </lineage>
</organism>
<dbReference type="SMART" id="SM00316">
    <property type="entry name" value="S1"/>
    <property type="match status" value="1"/>
</dbReference>
<dbReference type="InterPro" id="IPR003029">
    <property type="entry name" value="S1_domain"/>
</dbReference>
<dbReference type="RefSeq" id="WP_003467008.1">
    <property type="nucleotide sequence ID" value="NZ_APML01000022.1"/>
</dbReference>
<evidence type="ECO:0000259" key="1">
    <source>
        <dbReference type="PROSITE" id="PS50126"/>
    </source>
</evidence>
<dbReference type="SUPFAM" id="SSF50249">
    <property type="entry name" value="Nucleic acid-binding proteins"/>
    <property type="match status" value="1"/>
</dbReference>
<evidence type="ECO:0000313" key="2">
    <source>
        <dbReference type="EMBL" id="ENH97110.1"/>
    </source>
</evidence>
<dbReference type="PATRIC" id="fig|1308866.3.peg.1341"/>
<proteinExistence type="predicted"/>
<dbReference type="FunFam" id="2.40.50.140:FF:000051">
    <property type="entry name" value="RNA-binding transcriptional accessory protein"/>
    <property type="match status" value="1"/>
</dbReference>
<protein>
    <submittedName>
        <fullName evidence="2">General stress protein 13</fullName>
    </submittedName>
</protein>
<name>N4WRV1_9BACI</name>
<dbReference type="EMBL" id="APML01000022">
    <property type="protein sequence ID" value="ENH97110.1"/>
    <property type="molecule type" value="Genomic_DNA"/>
</dbReference>